<feature type="chain" id="PRO_5003952414" evidence="4">
    <location>
        <begin position="19"/>
        <end position="895"/>
    </location>
</feature>
<dbReference type="FunFam" id="3.40.50.300:FF:000048">
    <property type="entry name" value="Transitional endoplasmic reticulum ATPase"/>
    <property type="match status" value="1"/>
</dbReference>
<dbReference type="SUPFAM" id="SSF50692">
    <property type="entry name" value="ADC-like"/>
    <property type="match status" value="1"/>
</dbReference>
<dbReference type="GO" id="GO:0034098">
    <property type="term" value="C:VCP-NPL4-UFD1 AAA ATPase complex"/>
    <property type="evidence" value="ECO:0007669"/>
    <property type="project" value="TreeGrafter"/>
</dbReference>
<dbReference type="FunFam" id="3.40.50.300:FF:000012">
    <property type="entry name" value="Transitional endoplasmic reticulum ATPase"/>
    <property type="match status" value="1"/>
</dbReference>
<dbReference type="Pfam" id="PF00004">
    <property type="entry name" value="AAA"/>
    <property type="match status" value="2"/>
</dbReference>
<evidence type="ECO:0000313" key="8">
    <source>
        <dbReference type="Proteomes" id="UP000031512"/>
    </source>
</evidence>
<dbReference type="SUPFAM" id="SSF52540">
    <property type="entry name" value="P-loop containing nucleoside triphosphate hydrolases"/>
    <property type="match status" value="2"/>
</dbReference>
<dbReference type="Gene3D" id="1.10.8.60">
    <property type="match status" value="2"/>
</dbReference>
<dbReference type="GO" id="GO:0031593">
    <property type="term" value="F:polyubiquitin modification-dependent protein binding"/>
    <property type="evidence" value="ECO:0007669"/>
    <property type="project" value="TreeGrafter"/>
</dbReference>
<dbReference type="GO" id="GO:0005524">
    <property type="term" value="F:ATP binding"/>
    <property type="evidence" value="ECO:0007669"/>
    <property type="project" value="UniProtKB-KW"/>
</dbReference>
<keyword evidence="7" id="KW-0378">Hydrolase</keyword>
<dbReference type="VEuPathDB" id="PiroplasmaDB:BEWA_012280"/>
<feature type="domain" description="AAA+ ATPase" evidence="5">
    <location>
        <begin position="645"/>
        <end position="785"/>
    </location>
</feature>
<accession>L1LBM1</accession>
<dbReference type="PANTHER" id="PTHR23077">
    <property type="entry name" value="AAA-FAMILY ATPASE"/>
    <property type="match status" value="1"/>
</dbReference>
<evidence type="ECO:0000256" key="1">
    <source>
        <dbReference type="ARBA" id="ARBA00022737"/>
    </source>
</evidence>
<evidence type="ECO:0000259" key="6">
    <source>
        <dbReference type="SMART" id="SM01073"/>
    </source>
</evidence>
<dbReference type="Gene3D" id="3.40.50.300">
    <property type="entry name" value="P-loop containing nucleotide triphosphate hydrolases"/>
    <property type="match status" value="2"/>
</dbReference>
<proteinExistence type="predicted"/>
<dbReference type="SMART" id="SM00382">
    <property type="entry name" value="AAA"/>
    <property type="match status" value="2"/>
</dbReference>
<dbReference type="InterPro" id="IPR003593">
    <property type="entry name" value="AAA+_ATPase"/>
</dbReference>
<feature type="signal peptide" evidence="4">
    <location>
        <begin position="1"/>
        <end position="18"/>
    </location>
</feature>
<dbReference type="GO" id="GO:0016887">
    <property type="term" value="F:ATP hydrolysis activity"/>
    <property type="evidence" value="ECO:0007669"/>
    <property type="project" value="InterPro"/>
</dbReference>
<keyword evidence="7" id="KW-0132">Cell division</keyword>
<dbReference type="SMART" id="SM01073">
    <property type="entry name" value="CDC48_N"/>
    <property type="match status" value="1"/>
</dbReference>
<protein>
    <submittedName>
        <fullName evidence="7">Cell division cycle protein 48, putative</fullName>
        <ecNumber evidence="7">3.4.21.53</ecNumber>
        <ecNumber evidence="7">3.6.4.3</ecNumber>
    </submittedName>
</protein>
<organism evidence="7 8">
    <name type="scientific">Theileria equi strain WA</name>
    <dbReference type="NCBI Taxonomy" id="1537102"/>
    <lineage>
        <taxon>Eukaryota</taxon>
        <taxon>Sar</taxon>
        <taxon>Alveolata</taxon>
        <taxon>Apicomplexa</taxon>
        <taxon>Aconoidasida</taxon>
        <taxon>Piroplasmida</taxon>
        <taxon>Theileriidae</taxon>
        <taxon>Theileria</taxon>
    </lineage>
</organism>
<dbReference type="EC" id="3.4.21.53" evidence="7"/>
<dbReference type="eggNOG" id="KOG0730">
    <property type="taxonomic scope" value="Eukaryota"/>
</dbReference>
<dbReference type="Gene3D" id="2.40.40.20">
    <property type="match status" value="1"/>
</dbReference>
<dbReference type="GO" id="GO:0097352">
    <property type="term" value="P:autophagosome maturation"/>
    <property type="evidence" value="ECO:0007669"/>
    <property type="project" value="TreeGrafter"/>
</dbReference>
<dbReference type="STRING" id="1537102.L1LBM1"/>
<dbReference type="OrthoDB" id="27435at2759"/>
<dbReference type="EMBL" id="ACOU01000004">
    <property type="protein sequence ID" value="EKX72669.1"/>
    <property type="molecule type" value="Genomic_DNA"/>
</dbReference>
<dbReference type="GO" id="GO:0004252">
    <property type="term" value="F:serine-type endopeptidase activity"/>
    <property type="evidence" value="ECO:0007669"/>
    <property type="project" value="UniProtKB-EC"/>
</dbReference>
<dbReference type="FunFam" id="1.10.8.60:FF:000057">
    <property type="entry name" value="AAA family ATPase, CDC48 subfamily"/>
    <property type="match status" value="1"/>
</dbReference>
<dbReference type="GO" id="GO:0051228">
    <property type="term" value="P:mitotic spindle disassembly"/>
    <property type="evidence" value="ECO:0007669"/>
    <property type="project" value="TreeGrafter"/>
</dbReference>
<dbReference type="InterPro" id="IPR003960">
    <property type="entry name" value="ATPase_AAA_CS"/>
</dbReference>
<reference evidence="7 8" key="1">
    <citation type="journal article" date="2012" name="BMC Genomics">
        <title>Comparative genomic analysis and phylogenetic position of Theileria equi.</title>
        <authorList>
            <person name="Kappmeyer L.S."/>
            <person name="Thiagarajan M."/>
            <person name="Herndon D.R."/>
            <person name="Ramsay J.D."/>
            <person name="Caler E."/>
            <person name="Djikeng A."/>
            <person name="Gillespie J.J."/>
            <person name="Lau A.O."/>
            <person name="Roalson E.H."/>
            <person name="Silva J.C."/>
            <person name="Silva M.G."/>
            <person name="Suarez C.E."/>
            <person name="Ueti M.W."/>
            <person name="Nene V.M."/>
            <person name="Mealey R.H."/>
            <person name="Knowles D.P."/>
            <person name="Brayton K.A."/>
        </authorList>
    </citation>
    <scope>NUCLEOTIDE SEQUENCE [LARGE SCALE GENOMIC DNA]</scope>
    <source>
        <strain evidence="7 8">WA</strain>
    </source>
</reference>
<sequence>MFTYSFIILFQASVITSSINPGRRPELFHGIFKHRSPNTFRRNHLHSALIPFDWENSEDRKKDKQTDDYKSWNWTSDKAGGVFKTESAPSSTCTASTVRSPPQKVDTIQKILEGVTPNLFILKDTYGGSNSVIVRIGKNQANKLGIVDGNYVRIKGRRRRFTLGVVKIDATIEDNHVFIHADVRRNLRLRLGDVVAIDPLDKLPDAKIVRILPFGDTTKPLSKHIPDENIKGALNKLLLDYFTKEIANRKKRPIKLGDHLSLLVRPEGKNSLTLDSDTEKSFKLEFKIVDVKSLKNGYKGITNVDLGLISGDSIIDTNGTLLTREHDDDSYGEVGYDDIGGMGRQLNKIRELIELPLLHPELFKTVGIAPPKGVILHGPPGSGKTLIARAIAAETGATCHIINGPEIMSKHVGESEAKLRRAFEKASNNGPAIIFIDEIDSIAPKREKSGGELERRIVSQLLTLMDGITPNNNVVVLAATNRINSIDSALRRFGRFDREIEMASCDENERLEILKVKTKGMRLASDVSLSKIASECHGYVGADIAQLCFEAAMCCIREHVASVDLLQFGDSIPQDILDNLVIKNKHFSEALGLCNPSTLRERRVEIPETTWDDIGGLEQVKKELIETIQYPVEHPDKFRKFGQSSSKGVLFYGPPGCGKTLLAKAIAHECNANFISIKGPELLTMWFGESEANVRELFDKARASAPCILFFDEIDSIAKTRGSGGTGTGSEAADRVINQILTEIDGINVQKPIFIIAATNRPDIIDPAIMRPGRLGKLVYIPLPDLKSRESIFKATLKNSPLSPDVNIKKMAETMEGYSGADIAEVCHRAAREAIRESIEAEIKRGRPLGKDEQDPVPYITNSHFQVALKNSRKSVNQADVKLYESFKDKIASKM</sequence>
<keyword evidence="3" id="KW-0067">ATP-binding</keyword>
<feature type="domain" description="AAA+ ATPase" evidence="5">
    <location>
        <begin position="370"/>
        <end position="506"/>
    </location>
</feature>
<dbReference type="InterPro" id="IPR041569">
    <property type="entry name" value="AAA_lid_3"/>
</dbReference>
<evidence type="ECO:0000259" key="5">
    <source>
        <dbReference type="SMART" id="SM00382"/>
    </source>
</evidence>
<evidence type="ECO:0000256" key="2">
    <source>
        <dbReference type="ARBA" id="ARBA00022741"/>
    </source>
</evidence>
<dbReference type="PROSITE" id="PS00674">
    <property type="entry name" value="AAA"/>
    <property type="match status" value="2"/>
</dbReference>
<dbReference type="AlphaFoldDB" id="L1LBM1"/>
<keyword evidence="1" id="KW-0677">Repeat</keyword>
<dbReference type="InterPro" id="IPR050168">
    <property type="entry name" value="AAA_ATPase_domain"/>
</dbReference>
<dbReference type="GO" id="GO:0051301">
    <property type="term" value="P:cell division"/>
    <property type="evidence" value="ECO:0007669"/>
    <property type="project" value="UniProtKB-KW"/>
</dbReference>
<gene>
    <name evidence="7" type="ORF">BEWA_012280</name>
</gene>
<dbReference type="Pfam" id="PF17862">
    <property type="entry name" value="AAA_lid_3"/>
    <property type="match status" value="2"/>
</dbReference>
<keyword evidence="4" id="KW-0732">Signal</keyword>
<dbReference type="RefSeq" id="XP_004832121.1">
    <property type="nucleotide sequence ID" value="XM_004832064.1"/>
</dbReference>
<dbReference type="PANTHER" id="PTHR23077:SF171">
    <property type="entry name" value="NUCLEAR VALOSIN-CONTAINING PROTEIN-LIKE"/>
    <property type="match status" value="1"/>
</dbReference>
<evidence type="ECO:0000256" key="3">
    <source>
        <dbReference type="ARBA" id="ARBA00022840"/>
    </source>
</evidence>
<keyword evidence="2" id="KW-0547">Nucleotide-binding</keyword>
<feature type="domain" description="CDC48 N-terminal subdomain" evidence="6">
    <location>
        <begin position="118"/>
        <end position="202"/>
    </location>
</feature>
<dbReference type="Gene3D" id="3.10.330.10">
    <property type="match status" value="1"/>
</dbReference>
<dbReference type="InterPro" id="IPR003959">
    <property type="entry name" value="ATPase_AAA_core"/>
</dbReference>
<dbReference type="GeneID" id="15804304"/>
<dbReference type="InterPro" id="IPR027417">
    <property type="entry name" value="P-loop_NTPase"/>
</dbReference>
<evidence type="ECO:0000256" key="4">
    <source>
        <dbReference type="SAM" id="SignalP"/>
    </source>
</evidence>
<dbReference type="InterPro" id="IPR003338">
    <property type="entry name" value="CDC4_N-term_subdom"/>
</dbReference>
<keyword evidence="7" id="KW-0131">Cell cycle</keyword>
<dbReference type="Proteomes" id="UP000031512">
    <property type="component" value="Unassembled WGS sequence"/>
</dbReference>
<dbReference type="KEGG" id="beq:BEWA_012280"/>
<dbReference type="GO" id="GO:0005829">
    <property type="term" value="C:cytosol"/>
    <property type="evidence" value="ECO:0007669"/>
    <property type="project" value="TreeGrafter"/>
</dbReference>
<evidence type="ECO:0000313" key="7">
    <source>
        <dbReference type="EMBL" id="EKX72669.1"/>
    </source>
</evidence>
<comment type="caution">
    <text evidence="7">The sequence shown here is derived from an EMBL/GenBank/DDBJ whole genome shotgun (WGS) entry which is preliminary data.</text>
</comment>
<dbReference type="GO" id="GO:0005634">
    <property type="term" value="C:nucleus"/>
    <property type="evidence" value="ECO:0007669"/>
    <property type="project" value="TreeGrafter"/>
</dbReference>
<dbReference type="GO" id="GO:0030970">
    <property type="term" value="P:retrograde protein transport, ER to cytosol"/>
    <property type="evidence" value="ECO:0007669"/>
    <property type="project" value="TreeGrafter"/>
</dbReference>
<keyword evidence="8" id="KW-1185">Reference proteome</keyword>
<dbReference type="EC" id="3.6.4.3" evidence="7"/>
<name>L1LBM1_THEEQ</name>
<dbReference type="InterPro" id="IPR009010">
    <property type="entry name" value="Asp_de-COase-like_dom_sf"/>
</dbReference>